<feature type="transmembrane region" description="Helical" evidence="1">
    <location>
        <begin position="54"/>
        <end position="75"/>
    </location>
</feature>
<evidence type="ECO:0000313" key="2">
    <source>
        <dbReference type="EMBL" id="KKS86546.1"/>
    </source>
</evidence>
<comment type="caution">
    <text evidence="2">The sequence shown here is derived from an EMBL/GenBank/DDBJ whole genome shotgun (WGS) entry which is preliminary data.</text>
</comment>
<evidence type="ECO:0000313" key="3">
    <source>
        <dbReference type="Proteomes" id="UP000034050"/>
    </source>
</evidence>
<keyword evidence="1" id="KW-0812">Transmembrane</keyword>
<name>A0A0G1ETY9_9BACT</name>
<organism evidence="2 3">
    <name type="scientific">Candidatus Gottesmanbacteria bacterium GW2011_GWB1_43_11</name>
    <dbReference type="NCBI Taxonomy" id="1618446"/>
    <lineage>
        <taxon>Bacteria</taxon>
        <taxon>Candidatus Gottesmaniibacteriota</taxon>
    </lineage>
</organism>
<feature type="transmembrane region" description="Helical" evidence="1">
    <location>
        <begin position="12"/>
        <end position="34"/>
    </location>
</feature>
<dbReference type="STRING" id="1618446.UV61_C0009G0073"/>
<keyword evidence="1" id="KW-0472">Membrane</keyword>
<dbReference type="Proteomes" id="UP000034050">
    <property type="component" value="Unassembled WGS sequence"/>
</dbReference>
<evidence type="ECO:0000256" key="1">
    <source>
        <dbReference type="SAM" id="Phobius"/>
    </source>
</evidence>
<dbReference type="Pfam" id="PF18898">
    <property type="entry name" value="DUF5654"/>
    <property type="match status" value="1"/>
</dbReference>
<sequence length="98" mass="10860">MAKISQERKLHLAILKQMATLTTSGFGLVAALAWNNVIQDLVNNYIKPYLPQGSGLMSLFLYAVLITTLAVLVTYNLTKVVEKLENIGNPQKNKPVFI</sequence>
<accession>A0A0G1ETY9</accession>
<protein>
    <submittedName>
        <fullName evidence="2">Uncharacterized protein</fullName>
    </submittedName>
</protein>
<keyword evidence="1" id="KW-1133">Transmembrane helix</keyword>
<gene>
    <name evidence="2" type="ORF">UV61_C0009G0073</name>
</gene>
<dbReference type="EMBL" id="LCFD01000009">
    <property type="protein sequence ID" value="KKS86546.1"/>
    <property type="molecule type" value="Genomic_DNA"/>
</dbReference>
<dbReference type="InterPro" id="IPR043713">
    <property type="entry name" value="DUF5654"/>
</dbReference>
<dbReference type="AlphaFoldDB" id="A0A0G1ETY9"/>
<reference evidence="2 3" key="1">
    <citation type="journal article" date="2015" name="Nature">
        <title>rRNA introns, odd ribosomes, and small enigmatic genomes across a large radiation of phyla.</title>
        <authorList>
            <person name="Brown C.T."/>
            <person name="Hug L.A."/>
            <person name="Thomas B.C."/>
            <person name="Sharon I."/>
            <person name="Castelle C.J."/>
            <person name="Singh A."/>
            <person name="Wilkins M.J."/>
            <person name="Williams K.H."/>
            <person name="Banfield J.F."/>
        </authorList>
    </citation>
    <scope>NUCLEOTIDE SEQUENCE [LARGE SCALE GENOMIC DNA]</scope>
</reference>
<proteinExistence type="predicted"/>